<dbReference type="SMART" id="SM01130">
    <property type="entry name" value="DHDPS"/>
    <property type="match status" value="1"/>
</dbReference>
<comment type="similarity">
    <text evidence="2">Belongs to the DapA family.</text>
</comment>
<evidence type="ECO:0000313" key="5">
    <source>
        <dbReference type="EMBL" id="ODM08443.1"/>
    </source>
</evidence>
<dbReference type="GO" id="GO:0005829">
    <property type="term" value="C:cytosol"/>
    <property type="evidence" value="ECO:0007669"/>
    <property type="project" value="TreeGrafter"/>
</dbReference>
<feature type="active site" description="Schiff-base intermediate with substrate" evidence="3">
    <location>
        <position position="169"/>
    </location>
</feature>
<dbReference type="RefSeq" id="WP_069150861.1">
    <property type="nucleotide sequence ID" value="NZ_MCGH01000001.1"/>
</dbReference>
<keyword evidence="1 2" id="KW-0456">Lyase</keyword>
<feature type="active site" description="Proton donor/acceptor" evidence="3">
    <location>
        <position position="142"/>
    </location>
</feature>
<dbReference type="Pfam" id="PF00701">
    <property type="entry name" value="DHDPS"/>
    <property type="match status" value="1"/>
</dbReference>
<dbReference type="PANTHER" id="PTHR42849">
    <property type="entry name" value="N-ACETYLNEURAMINATE LYASE"/>
    <property type="match status" value="1"/>
</dbReference>
<dbReference type="PIRSF" id="PIRSF001365">
    <property type="entry name" value="DHDPS"/>
    <property type="match status" value="1"/>
</dbReference>
<evidence type="ECO:0000256" key="4">
    <source>
        <dbReference type="PIRSR" id="PIRSR001365-2"/>
    </source>
</evidence>
<dbReference type="PATRIC" id="fig|1432052.4.peg.76"/>
<evidence type="ECO:0000256" key="3">
    <source>
        <dbReference type="PIRSR" id="PIRSR001365-1"/>
    </source>
</evidence>
<dbReference type="Proteomes" id="UP000094067">
    <property type="component" value="Unassembled WGS sequence"/>
</dbReference>
<dbReference type="PANTHER" id="PTHR42849:SF1">
    <property type="entry name" value="N-ACETYLNEURAMINATE LYASE"/>
    <property type="match status" value="1"/>
</dbReference>
<dbReference type="InterPro" id="IPR013785">
    <property type="entry name" value="Aldolase_TIM"/>
</dbReference>
<gene>
    <name evidence="5" type="primary">nanA_1</name>
    <name evidence="5" type="ORF">BEI61_00072</name>
</gene>
<name>A0A1E3AI64_9FIRM</name>
<dbReference type="PRINTS" id="PR00146">
    <property type="entry name" value="DHPICSNTHASE"/>
</dbReference>
<protein>
    <submittedName>
        <fullName evidence="5">N-acetylneuraminate lyase</fullName>
        <ecNumber evidence="5">4.1.3.3</ecNumber>
    </submittedName>
</protein>
<feature type="binding site" evidence="4">
    <location>
        <position position="211"/>
    </location>
    <ligand>
        <name>pyruvate</name>
        <dbReference type="ChEBI" id="CHEBI:15361"/>
    </ligand>
</feature>
<dbReference type="SUPFAM" id="SSF51569">
    <property type="entry name" value="Aldolase"/>
    <property type="match status" value="1"/>
</dbReference>
<proteinExistence type="inferred from homology"/>
<accession>A0A1E3AI64</accession>
<dbReference type="GO" id="GO:0019262">
    <property type="term" value="P:N-acetylneuraminate catabolic process"/>
    <property type="evidence" value="ECO:0007669"/>
    <property type="project" value="TreeGrafter"/>
</dbReference>
<dbReference type="GO" id="GO:0008747">
    <property type="term" value="F:N-acetylneuraminate lyase activity"/>
    <property type="evidence" value="ECO:0007669"/>
    <property type="project" value="UniProtKB-EC"/>
</dbReference>
<sequence length="306" mass="34496">MKKEWDSNKIFKGIFPALLTPITEEGIIRRDGLKKLIDWELYHGADGFYIGGATGECYSMETEAREELAKEALRAIDGRGRCIVHIGAYSVREGIRLARQAEKAGADAISATPPPVYRYGMEETVDYYRQLSEDVDIPMLVYVNYMLGEQDPTVLMEKVLELPGVIGMKFTRNDYYELFRISRLQGGNINLLNGPDETLLCGLVMGADGGIGSTYNIMPGIYKKIYGAFREGDMKSARNWQFQADNIIEVLLKYGQIRAMKFLFNRKGISLGKAEKPAVDLSDGEEQQLLCELEAAGYFREYPEMK</sequence>
<dbReference type="EMBL" id="MCGH01000001">
    <property type="protein sequence ID" value="ODM08443.1"/>
    <property type="molecule type" value="Genomic_DNA"/>
</dbReference>
<dbReference type="AlphaFoldDB" id="A0A1E3AI64"/>
<evidence type="ECO:0000313" key="6">
    <source>
        <dbReference type="Proteomes" id="UP000094067"/>
    </source>
</evidence>
<comment type="caution">
    <text evidence="5">The sequence shown here is derived from an EMBL/GenBank/DDBJ whole genome shotgun (WGS) entry which is preliminary data.</text>
</comment>
<feature type="binding site" evidence="4">
    <location>
        <position position="54"/>
    </location>
    <ligand>
        <name>pyruvate</name>
        <dbReference type="ChEBI" id="CHEBI:15361"/>
    </ligand>
</feature>
<organism evidence="5 6">
    <name type="scientific">Eisenbergiella tayi</name>
    <dbReference type="NCBI Taxonomy" id="1432052"/>
    <lineage>
        <taxon>Bacteria</taxon>
        <taxon>Bacillati</taxon>
        <taxon>Bacillota</taxon>
        <taxon>Clostridia</taxon>
        <taxon>Lachnospirales</taxon>
        <taxon>Lachnospiraceae</taxon>
        <taxon>Eisenbergiella</taxon>
    </lineage>
</organism>
<dbReference type="InterPro" id="IPR002220">
    <property type="entry name" value="DapA-like"/>
</dbReference>
<dbReference type="Gene3D" id="3.20.20.70">
    <property type="entry name" value="Aldolase class I"/>
    <property type="match status" value="1"/>
</dbReference>
<evidence type="ECO:0000256" key="2">
    <source>
        <dbReference type="PIRNR" id="PIRNR001365"/>
    </source>
</evidence>
<evidence type="ECO:0000256" key="1">
    <source>
        <dbReference type="ARBA" id="ARBA00023239"/>
    </source>
</evidence>
<reference evidence="5 6" key="1">
    <citation type="submission" date="2016-07" db="EMBL/GenBank/DDBJ databases">
        <title>Characterization of isolates of Eisenbergiella tayi derived from blood cultures, using whole genome sequencing.</title>
        <authorList>
            <person name="Burdz T."/>
            <person name="Wiebe D."/>
            <person name="Huynh C."/>
            <person name="Bernard K."/>
        </authorList>
    </citation>
    <scope>NUCLEOTIDE SEQUENCE [LARGE SCALE GENOMIC DNA]</scope>
    <source>
        <strain evidence="5 6">NML 110608</strain>
    </source>
</reference>
<dbReference type="EC" id="4.1.3.3" evidence="5"/>